<dbReference type="Pfam" id="PF00515">
    <property type="entry name" value="TPR_1"/>
    <property type="match status" value="1"/>
</dbReference>
<evidence type="ECO:0000256" key="1">
    <source>
        <dbReference type="PROSITE-ProRule" id="PRU00339"/>
    </source>
</evidence>
<evidence type="ECO:0000313" key="4">
    <source>
        <dbReference type="Proteomes" id="UP000319908"/>
    </source>
</evidence>
<dbReference type="AlphaFoldDB" id="A0A5C6BGS8"/>
<dbReference type="EMBL" id="SJPU01000003">
    <property type="protein sequence ID" value="TWU10469.1"/>
    <property type="molecule type" value="Genomic_DNA"/>
</dbReference>
<dbReference type="Gene3D" id="1.25.40.10">
    <property type="entry name" value="Tetratricopeptide repeat domain"/>
    <property type="match status" value="1"/>
</dbReference>
<feature type="repeat" description="TPR" evidence="1">
    <location>
        <begin position="71"/>
        <end position="104"/>
    </location>
</feature>
<comment type="caution">
    <text evidence="3">The sequence shown here is derived from an EMBL/GenBank/DDBJ whole genome shotgun (WGS) entry which is preliminary data.</text>
</comment>
<evidence type="ECO:0000256" key="2">
    <source>
        <dbReference type="SAM" id="MobiDB-lite"/>
    </source>
</evidence>
<dbReference type="OrthoDB" id="9807628at2"/>
<dbReference type="Proteomes" id="UP000319908">
    <property type="component" value="Unassembled WGS sequence"/>
</dbReference>
<dbReference type="InterPro" id="IPR019734">
    <property type="entry name" value="TPR_rpt"/>
</dbReference>
<dbReference type="PROSITE" id="PS50293">
    <property type="entry name" value="TPR_REGION"/>
    <property type="match status" value="1"/>
</dbReference>
<dbReference type="SMART" id="SM00028">
    <property type="entry name" value="TPR"/>
    <property type="match status" value="1"/>
</dbReference>
<proteinExistence type="predicted"/>
<dbReference type="SUPFAM" id="SSF48452">
    <property type="entry name" value="TPR-like"/>
    <property type="match status" value="1"/>
</dbReference>
<protein>
    <submittedName>
        <fullName evidence="3">Tetratricopeptide repeat protein</fullName>
    </submittedName>
</protein>
<evidence type="ECO:0000313" key="3">
    <source>
        <dbReference type="EMBL" id="TWU10469.1"/>
    </source>
</evidence>
<sequence length="197" mass="22084">MKLMATMLLIGAFTWSDLWFSPDQRGQRLMRDGEFAQAAAAFQDPMRQGIAWFRAGEFKKAEQSFRRLSTPDAIYNRGNCQVMQGKYEAAVETYDRALKRQPDFPAATTNREIAVIRAKRVAQEGGDLGDQQEGADDITFDKKEPGGQETVVQAQQPISSAAMQAMWLRRVQTKPAEFLKAKFAYQDAFAGTQGDSK</sequence>
<organism evidence="3 4">
    <name type="scientific">Allorhodopirellula heiligendammensis</name>
    <dbReference type="NCBI Taxonomy" id="2714739"/>
    <lineage>
        <taxon>Bacteria</taxon>
        <taxon>Pseudomonadati</taxon>
        <taxon>Planctomycetota</taxon>
        <taxon>Planctomycetia</taxon>
        <taxon>Pirellulales</taxon>
        <taxon>Pirellulaceae</taxon>
        <taxon>Allorhodopirellula</taxon>
    </lineage>
</organism>
<dbReference type="PROSITE" id="PS50005">
    <property type="entry name" value="TPR"/>
    <property type="match status" value="1"/>
</dbReference>
<reference evidence="3 4" key="1">
    <citation type="journal article" date="2020" name="Antonie Van Leeuwenhoek">
        <title>Rhodopirellula heiligendammensis sp. nov., Rhodopirellula pilleata sp. nov., and Rhodopirellula solitaria sp. nov. isolated from natural or artificial marine surfaces in Northern Germany and California, USA, and emended description of the genus Rhodopirellula.</title>
        <authorList>
            <person name="Kallscheuer N."/>
            <person name="Wiegand S."/>
            <person name="Jogler M."/>
            <person name="Boedeker C."/>
            <person name="Peeters S.H."/>
            <person name="Rast P."/>
            <person name="Heuer A."/>
            <person name="Jetten M.S.M."/>
            <person name="Rohde M."/>
            <person name="Jogler C."/>
        </authorList>
    </citation>
    <scope>NUCLEOTIDE SEQUENCE [LARGE SCALE GENOMIC DNA]</scope>
    <source>
        <strain evidence="3 4">Poly21</strain>
    </source>
</reference>
<keyword evidence="4" id="KW-1185">Reference proteome</keyword>
<accession>A0A5C6BGS8</accession>
<feature type="region of interest" description="Disordered" evidence="2">
    <location>
        <begin position="124"/>
        <end position="144"/>
    </location>
</feature>
<dbReference type="RefSeq" id="WP_146408923.1">
    <property type="nucleotide sequence ID" value="NZ_SJPU01000003.1"/>
</dbReference>
<keyword evidence="1" id="KW-0802">TPR repeat</keyword>
<gene>
    <name evidence="3" type="ORF">Poly21_43730</name>
</gene>
<dbReference type="InterPro" id="IPR011990">
    <property type="entry name" value="TPR-like_helical_dom_sf"/>
</dbReference>
<name>A0A5C6BGS8_9BACT</name>